<keyword evidence="1" id="KW-0175">Coiled coil</keyword>
<organism evidence="4 5">
    <name type="scientific">Trapa natans</name>
    <name type="common">Water chestnut</name>
    <dbReference type="NCBI Taxonomy" id="22666"/>
    <lineage>
        <taxon>Eukaryota</taxon>
        <taxon>Viridiplantae</taxon>
        <taxon>Streptophyta</taxon>
        <taxon>Embryophyta</taxon>
        <taxon>Tracheophyta</taxon>
        <taxon>Spermatophyta</taxon>
        <taxon>Magnoliopsida</taxon>
        <taxon>eudicotyledons</taxon>
        <taxon>Gunneridae</taxon>
        <taxon>Pentapetalae</taxon>
        <taxon>rosids</taxon>
        <taxon>malvids</taxon>
        <taxon>Myrtales</taxon>
        <taxon>Lythraceae</taxon>
        <taxon>Trapa</taxon>
    </lineage>
</organism>
<reference evidence="4 5" key="1">
    <citation type="journal article" date="2023" name="Hortic Res">
        <title>Pangenome of water caltrop reveals structural variations and asymmetric subgenome divergence after allopolyploidization.</title>
        <authorList>
            <person name="Zhang X."/>
            <person name="Chen Y."/>
            <person name="Wang L."/>
            <person name="Yuan Y."/>
            <person name="Fang M."/>
            <person name="Shi L."/>
            <person name="Lu R."/>
            <person name="Comes H.P."/>
            <person name="Ma Y."/>
            <person name="Chen Y."/>
            <person name="Huang G."/>
            <person name="Zhou Y."/>
            <person name="Zheng Z."/>
            <person name="Qiu Y."/>
        </authorList>
    </citation>
    <scope>NUCLEOTIDE SEQUENCE [LARGE SCALE GENOMIC DNA]</scope>
    <source>
        <strain evidence="4">F231</strain>
    </source>
</reference>
<accession>A0AAN7MBZ7</accession>
<protein>
    <recommendedName>
        <fullName evidence="3">WIT1/2 N-terminal helical bundle domain-containing protein</fullName>
    </recommendedName>
</protein>
<dbReference type="Proteomes" id="UP001346149">
    <property type="component" value="Unassembled WGS sequence"/>
</dbReference>
<keyword evidence="5" id="KW-1185">Reference proteome</keyword>
<dbReference type="EMBL" id="JAXQNO010000002">
    <property type="protein sequence ID" value="KAK4802869.1"/>
    <property type="molecule type" value="Genomic_DNA"/>
</dbReference>
<feature type="signal peptide" evidence="2">
    <location>
        <begin position="1"/>
        <end position="16"/>
    </location>
</feature>
<sequence length="143" mass="15766">MERLWSLIYCLGICLGFQVRELENLLNSLKVDILGVHQQLSAWKNLGSCCIEMEEKLSDSEKILKLLQEQVTGLQRDQIGAQVFKRMAFLSALIGLPSAIIKATTAIQKTSQLLLGYISPRGKGSFILTVDTSKVSLVGGINK</sequence>
<name>A0AAN7MBZ7_TRANT</name>
<feature type="coiled-coil region" evidence="1">
    <location>
        <begin position="50"/>
        <end position="77"/>
    </location>
</feature>
<feature type="chain" id="PRO_5042917907" description="WIT1/2 N-terminal helical bundle domain-containing protein" evidence="2">
    <location>
        <begin position="17"/>
        <end position="143"/>
    </location>
</feature>
<dbReference type="Pfam" id="PF26581">
    <property type="entry name" value="WIT1_2_N"/>
    <property type="match status" value="1"/>
</dbReference>
<dbReference type="AlphaFoldDB" id="A0AAN7MBZ7"/>
<evidence type="ECO:0000313" key="4">
    <source>
        <dbReference type="EMBL" id="KAK4802869.1"/>
    </source>
</evidence>
<evidence type="ECO:0000313" key="5">
    <source>
        <dbReference type="Proteomes" id="UP001346149"/>
    </source>
</evidence>
<dbReference type="InterPro" id="IPR058610">
    <property type="entry name" value="WIT1_2_N"/>
</dbReference>
<evidence type="ECO:0000259" key="3">
    <source>
        <dbReference type="Pfam" id="PF26581"/>
    </source>
</evidence>
<evidence type="ECO:0000256" key="1">
    <source>
        <dbReference type="SAM" id="Coils"/>
    </source>
</evidence>
<evidence type="ECO:0000256" key="2">
    <source>
        <dbReference type="SAM" id="SignalP"/>
    </source>
</evidence>
<gene>
    <name evidence="4" type="ORF">SAY86_001072</name>
</gene>
<feature type="domain" description="WIT1/2 N-terminal helical bundle" evidence="3">
    <location>
        <begin position="14"/>
        <end position="75"/>
    </location>
</feature>
<keyword evidence="2" id="KW-0732">Signal</keyword>
<comment type="caution">
    <text evidence="4">The sequence shown here is derived from an EMBL/GenBank/DDBJ whole genome shotgun (WGS) entry which is preliminary data.</text>
</comment>
<proteinExistence type="predicted"/>